<keyword evidence="4" id="KW-0175">Coiled coil</keyword>
<dbReference type="Gene3D" id="3.30.565.10">
    <property type="entry name" value="Histidine kinase-like ATPase, C-terminal domain"/>
    <property type="match status" value="1"/>
</dbReference>
<dbReference type="CDD" id="cd00082">
    <property type="entry name" value="HisKA"/>
    <property type="match status" value="1"/>
</dbReference>
<keyword evidence="3" id="KW-0597">Phosphoprotein</keyword>
<dbReference type="Proteomes" id="UP000252733">
    <property type="component" value="Unassembled WGS sequence"/>
</dbReference>
<dbReference type="PROSITE" id="PS50109">
    <property type="entry name" value="HIS_KIN"/>
    <property type="match status" value="1"/>
</dbReference>
<dbReference type="EMBL" id="QPIZ01000032">
    <property type="protein sequence ID" value="RCW29049.1"/>
    <property type="molecule type" value="Genomic_DNA"/>
</dbReference>
<dbReference type="PANTHER" id="PTHR43547">
    <property type="entry name" value="TWO-COMPONENT HISTIDINE KINASE"/>
    <property type="match status" value="1"/>
</dbReference>
<dbReference type="Pfam" id="PF07494">
    <property type="entry name" value="Reg_prop"/>
    <property type="match status" value="1"/>
</dbReference>
<dbReference type="EC" id="2.7.13.3" evidence="2"/>
<keyword evidence="8" id="KW-1185">Reference proteome</keyword>
<feature type="coiled-coil region" evidence="4">
    <location>
        <begin position="843"/>
        <end position="877"/>
    </location>
</feature>
<evidence type="ECO:0000256" key="1">
    <source>
        <dbReference type="ARBA" id="ARBA00000085"/>
    </source>
</evidence>
<evidence type="ECO:0000259" key="6">
    <source>
        <dbReference type="PROSITE" id="PS50109"/>
    </source>
</evidence>
<dbReference type="Pfam" id="PF07495">
    <property type="entry name" value="Y_Y_Y"/>
    <property type="match status" value="1"/>
</dbReference>
<dbReference type="PRINTS" id="PR00344">
    <property type="entry name" value="BCTRLSENSOR"/>
</dbReference>
<dbReference type="Gene3D" id="2.60.40.10">
    <property type="entry name" value="Immunoglobulins"/>
    <property type="match status" value="1"/>
</dbReference>
<accession>A0A2T0XAM2</accession>
<keyword evidence="5" id="KW-1133">Transmembrane helix</keyword>
<dbReference type="SUPFAM" id="SSF75011">
    <property type="entry name" value="3-carboxy-cis,cis-mucoante lactonizing enzyme"/>
    <property type="match status" value="1"/>
</dbReference>
<name>A0A2T0XAM2_9BACT</name>
<dbReference type="InterPro" id="IPR011123">
    <property type="entry name" value="Y_Y_Y"/>
</dbReference>
<dbReference type="InterPro" id="IPR003594">
    <property type="entry name" value="HATPase_dom"/>
</dbReference>
<dbReference type="InterPro" id="IPR005467">
    <property type="entry name" value="His_kinase_dom"/>
</dbReference>
<dbReference type="SMART" id="SM00388">
    <property type="entry name" value="HisKA"/>
    <property type="match status" value="1"/>
</dbReference>
<dbReference type="Pfam" id="PF00512">
    <property type="entry name" value="HisKA"/>
    <property type="match status" value="1"/>
</dbReference>
<dbReference type="InterPro" id="IPR004358">
    <property type="entry name" value="Sig_transdc_His_kin-like_C"/>
</dbReference>
<keyword evidence="5" id="KW-0472">Membrane</keyword>
<dbReference type="Gene3D" id="1.10.287.130">
    <property type="match status" value="1"/>
</dbReference>
<dbReference type="STRING" id="1168289.GCA_000259075_03659"/>
<dbReference type="SUPFAM" id="SSF63829">
    <property type="entry name" value="Calcium-dependent phosphotriesterase"/>
    <property type="match status" value="1"/>
</dbReference>
<sequence>MSLFPGNSLRKPLFLRLLWFILLLFVLKTVQGNNVSAPSIYFDNLSRQQGLVQSNIRVITPDDKGYVWMGSSGGLYKWDGLMISIYQNDKKDSLSLSNNNISALQPASDGSGLWIGTVFGGLNFFDFNTAEFHSWLPTISDNDGQRFLNNIVSISEINDSLLLLGTSLQGLLKVHLDKNREPNAFERITTTEGEMNFTAFGFQKVGNLIYAGTTRGLFIFDEKGALLKRIQSFESGPITEEWVKDIVQLSSGKIILATHNRLWKWDEKKMTYSLLSQDMIIEQITSITADHQDNIWIGTVNSGIFKTNSTGKDIRNYTASEKDGALINNQVNDLEFYGHQPILLAGTPSGLSTIDFQKHIFTGYDIRKLSDAQNTSVFFLMKDSKHRTWFWTLDGLFRQKGPNQQFEKLLDTDHGRKQNIVMEGVEINGKIFLASSGGLLESNLNNNHFTWHTFSHDSVPRNRLNNFSSMAVTPDNRIWLTSQAGVVTFNPTNGTKSVFPFPLETWDTEFVHVTDMVFTHQNTRCWIGTRNEFLIHFDTETKEFRKVPAILESSQNRQYSRGNYVLSMTAQNDTSIWLATFGSGLLHLNTQTLSLSDEYANHTLSTNTYAVCADNQNNLWVSTDYGITRLNIQTKSLQEFGLDEGTFCQEFNERAVHVTPEGEIMMGGINGFVEFDPENIKLNEYVPPVFISSYFTGIPNSSIGGQSAIDIEEITSETIKIPHGRDNLSIGVSVLNFSHPEKNLIKWKLEGFDSEWSEAPAAHIISYANLPPGKYQLKVKGANNHNVWNEEGDTLQIIVSAPFYYQPWFAWAFGLFVFLLILGIFLMRMQLLKRQKIVLAGLVREKTRNLQKAVQELRESQRKVMQQNQELELHRHDLKELVASRTADLEKAKIKAEESDRLKTAFLANLSHEIRTPMNAIVGFSTLLNNMELSDNDKAEFLTLIQQSGENLLALINDIIDISRIETGQMSFHPKFVKLGPFLSSIMKTLEFQPRKSQDLELILDIPESLKEVSVFTDEHRLRQVISNLMGNALKFTSEGFIKLSVGKFSGKDLTSFIPNLEVEDPPHRVLIFIVEDTGIGITSEEQQNIFQPFRKAENNTESLYGGMGLGLSIVKSILPALGGDITLRSYPGQGTTFYFYIPYNTRG</sequence>
<dbReference type="InterPro" id="IPR015943">
    <property type="entry name" value="WD40/YVTN_repeat-like_dom_sf"/>
</dbReference>
<dbReference type="PANTHER" id="PTHR43547:SF2">
    <property type="entry name" value="HYBRID SIGNAL TRANSDUCTION HISTIDINE KINASE C"/>
    <property type="match status" value="1"/>
</dbReference>
<feature type="transmembrane region" description="Helical" evidence="5">
    <location>
        <begin position="808"/>
        <end position="827"/>
    </location>
</feature>
<evidence type="ECO:0000313" key="7">
    <source>
        <dbReference type="EMBL" id="RCW29049.1"/>
    </source>
</evidence>
<keyword evidence="5" id="KW-0812">Transmembrane</keyword>
<evidence type="ECO:0000256" key="4">
    <source>
        <dbReference type="SAM" id="Coils"/>
    </source>
</evidence>
<dbReference type="InterPro" id="IPR036890">
    <property type="entry name" value="HATPase_C_sf"/>
</dbReference>
<dbReference type="Gene3D" id="2.130.10.10">
    <property type="entry name" value="YVTN repeat-like/Quinoprotein amine dehydrogenase"/>
    <property type="match status" value="3"/>
</dbReference>
<dbReference type="CDD" id="cd16922">
    <property type="entry name" value="HATPase_EvgS-ArcB-TorS-like"/>
    <property type="match status" value="1"/>
</dbReference>
<dbReference type="SUPFAM" id="SSF55874">
    <property type="entry name" value="ATPase domain of HSP90 chaperone/DNA topoisomerase II/histidine kinase"/>
    <property type="match status" value="1"/>
</dbReference>
<feature type="domain" description="Histidine kinase" evidence="6">
    <location>
        <begin position="909"/>
        <end position="1146"/>
    </location>
</feature>
<dbReference type="AlphaFoldDB" id="A0A2T0XAM2"/>
<dbReference type="SMART" id="SM00387">
    <property type="entry name" value="HATPase_c"/>
    <property type="match status" value="1"/>
</dbReference>
<dbReference type="InterPro" id="IPR011110">
    <property type="entry name" value="Reg_prop"/>
</dbReference>
<evidence type="ECO:0000256" key="5">
    <source>
        <dbReference type="SAM" id="Phobius"/>
    </source>
</evidence>
<keyword evidence="7" id="KW-0418">Kinase</keyword>
<comment type="caution">
    <text evidence="7">The sequence shown here is derived from an EMBL/GenBank/DDBJ whole genome shotgun (WGS) entry which is preliminary data.</text>
</comment>
<dbReference type="InterPro" id="IPR036097">
    <property type="entry name" value="HisK_dim/P_sf"/>
</dbReference>
<organism evidence="7 8">
    <name type="scientific">Marinilabilia salmonicolor</name>
    <dbReference type="NCBI Taxonomy" id="989"/>
    <lineage>
        <taxon>Bacteria</taxon>
        <taxon>Pseudomonadati</taxon>
        <taxon>Bacteroidota</taxon>
        <taxon>Bacteroidia</taxon>
        <taxon>Marinilabiliales</taxon>
        <taxon>Marinilabiliaceae</taxon>
        <taxon>Marinilabilia</taxon>
    </lineage>
</organism>
<dbReference type="Pfam" id="PF02518">
    <property type="entry name" value="HATPase_c"/>
    <property type="match status" value="1"/>
</dbReference>
<evidence type="ECO:0000313" key="8">
    <source>
        <dbReference type="Proteomes" id="UP000252733"/>
    </source>
</evidence>
<evidence type="ECO:0000256" key="2">
    <source>
        <dbReference type="ARBA" id="ARBA00012438"/>
    </source>
</evidence>
<keyword evidence="7" id="KW-0808">Transferase</keyword>
<evidence type="ECO:0000256" key="3">
    <source>
        <dbReference type="ARBA" id="ARBA00022553"/>
    </source>
</evidence>
<dbReference type="InterPro" id="IPR013783">
    <property type="entry name" value="Ig-like_fold"/>
</dbReference>
<dbReference type="GO" id="GO:0000155">
    <property type="term" value="F:phosphorelay sensor kinase activity"/>
    <property type="evidence" value="ECO:0007669"/>
    <property type="project" value="InterPro"/>
</dbReference>
<protein>
    <recommendedName>
        <fullName evidence="2">histidine kinase</fullName>
        <ecNumber evidence="2">2.7.13.3</ecNumber>
    </recommendedName>
</protein>
<gene>
    <name evidence="7" type="ORF">DFO77_13230</name>
</gene>
<comment type="catalytic activity">
    <reaction evidence="1">
        <text>ATP + protein L-histidine = ADP + protein N-phospho-L-histidine.</text>
        <dbReference type="EC" id="2.7.13.3"/>
    </reaction>
</comment>
<proteinExistence type="predicted"/>
<reference evidence="7 8" key="1">
    <citation type="submission" date="2018-07" db="EMBL/GenBank/DDBJ databases">
        <title>Freshwater and sediment microbial communities from various areas in North America, analyzing microbe dynamics in response to fracking.</title>
        <authorList>
            <person name="Lamendella R."/>
        </authorList>
    </citation>
    <scope>NUCLEOTIDE SEQUENCE [LARGE SCALE GENOMIC DNA]</scope>
    <source>
        <strain evidence="7 8">160A</strain>
    </source>
</reference>
<dbReference type="InterPro" id="IPR003661">
    <property type="entry name" value="HisK_dim/P_dom"/>
</dbReference>
<dbReference type="SUPFAM" id="SSF47384">
    <property type="entry name" value="Homodimeric domain of signal transducing histidine kinase"/>
    <property type="match status" value="1"/>
</dbReference>